<gene>
    <name evidence="1" type="ORF">ENQ87_02415</name>
</gene>
<name>A0A831UA30_GEOME</name>
<comment type="caution">
    <text evidence="1">The sequence shown here is derived from an EMBL/GenBank/DDBJ whole genome shotgun (WGS) entry which is preliminary data.</text>
</comment>
<organism evidence="1">
    <name type="scientific">Geobacter metallireducens</name>
    <dbReference type="NCBI Taxonomy" id="28232"/>
    <lineage>
        <taxon>Bacteria</taxon>
        <taxon>Pseudomonadati</taxon>
        <taxon>Thermodesulfobacteriota</taxon>
        <taxon>Desulfuromonadia</taxon>
        <taxon>Geobacterales</taxon>
        <taxon>Geobacteraceae</taxon>
        <taxon>Geobacter</taxon>
    </lineage>
</organism>
<reference evidence="1" key="1">
    <citation type="journal article" date="2020" name="mSystems">
        <title>Genome- and Community-Level Interaction Insights into Carbon Utilization and Element Cycling Functions of Hydrothermarchaeota in Hydrothermal Sediment.</title>
        <authorList>
            <person name="Zhou Z."/>
            <person name="Liu Y."/>
            <person name="Xu W."/>
            <person name="Pan J."/>
            <person name="Luo Z.H."/>
            <person name="Li M."/>
        </authorList>
    </citation>
    <scope>NUCLEOTIDE SEQUENCE [LARGE SCALE GENOMIC DNA]</scope>
    <source>
        <strain evidence="1">SpSt-349</strain>
    </source>
</reference>
<evidence type="ECO:0000313" key="1">
    <source>
        <dbReference type="EMBL" id="HEN41222.1"/>
    </source>
</evidence>
<sequence>MKLRLSATSIRRLLAAMTVVCVAAVAILIARGRPEIPHGENSSLPGLPPDVAGMMEGYRFNEEIAGRRIEISGRRAVNRGRSFLGLRSTVARATFLDTLSGSWRFKGGEVRFRADAAEWGLSHGAPLVLRKGVSVRLNGGALDDVASARLFLTEGVLETYGEKKRVYRLK</sequence>
<dbReference type="EMBL" id="DSOV01000008">
    <property type="protein sequence ID" value="HEN41222.1"/>
    <property type="molecule type" value="Genomic_DNA"/>
</dbReference>
<evidence type="ECO:0008006" key="2">
    <source>
        <dbReference type="Google" id="ProtNLM"/>
    </source>
</evidence>
<proteinExistence type="predicted"/>
<accession>A0A831UA30</accession>
<protein>
    <recommendedName>
        <fullName evidence="2">Lipopolysaccharide ABC transporter, periplasmic protein LptC</fullName>
    </recommendedName>
</protein>
<dbReference type="AlphaFoldDB" id="A0A831UA30"/>